<dbReference type="PANTHER" id="PTHR37265:SF5">
    <property type="entry name" value="OS01G0195300 PROTEIN"/>
    <property type="match status" value="1"/>
</dbReference>
<dbReference type="Proteomes" id="UP001159364">
    <property type="component" value="Linkage Group LG04"/>
</dbReference>
<organism evidence="1 2">
    <name type="scientific">Erythroxylum novogranatense</name>
    <dbReference type="NCBI Taxonomy" id="1862640"/>
    <lineage>
        <taxon>Eukaryota</taxon>
        <taxon>Viridiplantae</taxon>
        <taxon>Streptophyta</taxon>
        <taxon>Embryophyta</taxon>
        <taxon>Tracheophyta</taxon>
        <taxon>Spermatophyta</taxon>
        <taxon>Magnoliopsida</taxon>
        <taxon>eudicotyledons</taxon>
        <taxon>Gunneridae</taxon>
        <taxon>Pentapetalae</taxon>
        <taxon>rosids</taxon>
        <taxon>fabids</taxon>
        <taxon>Malpighiales</taxon>
        <taxon>Erythroxylaceae</taxon>
        <taxon>Erythroxylum</taxon>
    </lineage>
</organism>
<reference evidence="1 2" key="1">
    <citation type="submission" date="2021-09" db="EMBL/GenBank/DDBJ databases">
        <title>Genomic insights and catalytic innovation underlie evolution of tropane alkaloids biosynthesis.</title>
        <authorList>
            <person name="Wang Y.-J."/>
            <person name="Tian T."/>
            <person name="Huang J.-P."/>
            <person name="Huang S.-X."/>
        </authorList>
    </citation>
    <scope>NUCLEOTIDE SEQUENCE [LARGE SCALE GENOMIC DNA]</scope>
    <source>
        <strain evidence="1">KIB-2018</strain>
        <tissue evidence="1">Leaf</tissue>
    </source>
</reference>
<keyword evidence="2" id="KW-1185">Reference proteome</keyword>
<dbReference type="PANTHER" id="PTHR37265">
    <property type="entry name" value="OS01G0195300 PROTEIN"/>
    <property type="match status" value="1"/>
</dbReference>
<accession>A0AAV8TLD3</accession>
<proteinExistence type="predicted"/>
<protein>
    <submittedName>
        <fullName evidence="1">Uncharacterized protein</fullName>
    </submittedName>
</protein>
<gene>
    <name evidence="1" type="ORF">K2173_011757</name>
</gene>
<evidence type="ECO:0000313" key="1">
    <source>
        <dbReference type="EMBL" id="KAJ8766939.1"/>
    </source>
</evidence>
<dbReference type="AlphaFoldDB" id="A0AAV8TLD3"/>
<name>A0AAV8TLD3_9ROSI</name>
<sequence length="193" mass="20899">MDESRKREAPDAVNETTLKAPRTLAVTQADIGEDIVPWLSVDDGTVGELMKFLDPSSDTESTTATRVKFIENPYSFSSLIFQSSSSYITINGNEESCGSSYSDSDSSVMASVDMGGMMLKGFGEEGSCGSGNANNGARGETRGNQDVLWSVNGGVGGDGVKLAWEWELDDERVVRLLEEGYLFDMFEEGQKGW</sequence>
<evidence type="ECO:0000313" key="2">
    <source>
        <dbReference type="Proteomes" id="UP001159364"/>
    </source>
</evidence>
<dbReference type="EMBL" id="JAIWQS010000004">
    <property type="protein sequence ID" value="KAJ8766939.1"/>
    <property type="molecule type" value="Genomic_DNA"/>
</dbReference>
<comment type="caution">
    <text evidence="1">The sequence shown here is derived from an EMBL/GenBank/DDBJ whole genome shotgun (WGS) entry which is preliminary data.</text>
</comment>